<dbReference type="AlphaFoldDB" id="A0A1Q2L1X3"/>
<dbReference type="EMBL" id="CP019640">
    <property type="protein sequence ID" value="AQQ54439.1"/>
    <property type="molecule type" value="Genomic_DNA"/>
</dbReference>
<protein>
    <submittedName>
        <fullName evidence="2">Ohr subfamily peroxiredoxin</fullName>
    </submittedName>
</protein>
<name>A0A1Q2L1X3_9BACL</name>
<dbReference type="GO" id="GO:0006979">
    <property type="term" value="P:response to oxidative stress"/>
    <property type="evidence" value="ECO:0007669"/>
    <property type="project" value="InterPro"/>
</dbReference>
<dbReference type="Gene3D" id="3.30.300.20">
    <property type="match status" value="1"/>
</dbReference>
<reference evidence="2 3" key="1">
    <citation type="submission" date="2017-02" db="EMBL/GenBank/DDBJ databases">
        <title>The complete genomic sequence of a novel cold adapted crude oil-degrading bacterium Planococcus qaidamina Y42.</title>
        <authorList>
            <person name="Yang R."/>
        </authorList>
    </citation>
    <scope>NUCLEOTIDE SEQUENCE [LARGE SCALE GENOMIC DNA]</scope>
    <source>
        <strain evidence="2 3">Y42</strain>
    </source>
</reference>
<dbReference type="InterPro" id="IPR036102">
    <property type="entry name" value="OsmC/Ohrsf"/>
</dbReference>
<comment type="similarity">
    <text evidence="1">Belongs to the OsmC/Ohr family.</text>
</comment>
<dbReference type="Proteomes" id="UP000188184">
    <property type="component" value="Chromosome"/>
</dbReference>
<dbReference type="SUPFAM" id="SSF82784">
    <property type="entry name" value="OsmC-like"/>
    <property type="match status" value="1"/>
</dbReference>
<evidence type="ECO:0000313" key="2">
    <source>
        <dbReference type="EMBL" id="AQQ54439.1"/>
    </source>
</evidence>
<organism evidence="2 3">
    <name type="scientific">Planococcus lenghuensis</name>
    <dbReference type="NCBI Taxonomy" id="2213202"/>
    <lineage>
        <taxon>Bacteria</taxon>
        <taxon>Bacillati</taxon>
        <taxon>Bacillota</taxon>
        <taxon>Bacilli</taxon>
        <taxon>Bacillales</taxon>
        <taxon>Caryophanaceae</taxon>
        <taxon>Planococcus</taxon>
    </lineage>
</organism>
<dbReference type="Gene3D" id="2.20.25.10">
    <property type="match status" value="1"/>
</dbReference>
<accession>A0A1Q2L1X3</accession>
<proteinExistence type="inferred from homology"/>
<dbReference type="InterPro" id="IPR019953">
    <property type="entry name" value="OHR"/>
</dbReference>
<evidence type="ECO:0000313" key="3">
    <source>
        <dbReference type="Proteomes" id="UP000188184"/>
    </source>
</evidence>
<keyword evidence="3" id="KW-1185">Reference proteome</keyword>
<dbReference type="InterPro" id="IPR003718">
    <property type="entry name" value="OsmC/Ohr_fam"/>
</dbReference>
<dbReference type="Pfam" id="PF02566">
    <property type="entry name" value="OsmC"/>
    <property type="match status" value="1"/>
</dbReference>
<gene>
    <name evidence="2" type="ORF">B0X71_15910</name>
</gene>
<dbReference type="PANTHER" id="PTHR33797:SF2">
    <property type="entry name" value="ORGANIC HYDROPEROXIDE RESISTANCE PROTEIN-LIKE"/>
    <property type="match status" value="1"/>
</dbReference>
<dbReference type="InterPro" id="IPR015946">
    <property type="entry name" value="KH_dom-like_a/b"/>
</dbReference>
<dbReference type="RefSeq" id="WP_077590333.1">
    <property type="nucleotide sequence ID" value="NZ_CP019640.1"/>
</dbReference>
<dbReference type="KEGG" id="pmar:B0X71_15910"/>
<dbReference type="PANTHER" id="PTHR33797">
    <property type="entry name" value="ORGANIC HYDROPEROXIDE RESISTANCE PROTEIN-LIKE"/>
    <property type="match status" value="1"/>
</dbReference>
<sequence length="140" mass="14761">MAALFTTSVTAEGGRAGHVKSKDGVLDLNLVSPKELGGPGGEGTNPEQLFAAGYSACFDGALNLVIKQQKVKEVEDTSVRAEVHFLKDESDGGYKVGADLYVTVSGVDKEKAQELVEAAHQVCPYSKATRGNIDVNLHVV</sequence>
<dbReference type="OrthoDB" id="9797508at2"/>
<dbReference type="NCBIfam" id="TIGR03561">
    <property type="entry name" value="organ_hyd_perox"/>
    <property type="match status" value="1"/>
</dbReference>
<evidence type="ECO:0000256" key="1">
    <source>
        <dbReference type="ARBA" id="ARBA00007378"/>
    </source>
</evidence>